<protein>
    <submittedName>
        <fullName evidence="2">Flp pilus assembly protein, pilin Flp</fullName>
    </submittedName>
</protein>
<sequence length="75" mass="8085">MPFRFQTVADRMLQAFRRGRAFGDDEHGATMIEYGLIVGFISIVVLVAMTAIGTAMRTDIFGTISTALQGVLGSS</sequence>
<gene>
    <name evidence="2" type="ORF">LAL4801_04400</name>
</gene>
<dbReference type="Pfam" id="PF04964">
    <property type="entry name" value="Flp_Fap"/>
    <property type="match status" value="1"/>
</dbReference>
<keyword evidence="1" id="KW-0812">Transmembrane</keyword>
<reference evidence="3" key="1">
    <citation type="submission" date="2015-07" db="EMBL/GenBank/DDBJ databases">
        <authorList>
            <person name="Rodrigo-Torres Lidia"/>
            <person name="Arahal R.David."/>
        </authorList>
    </citation>
    <scope>NUCLEOTIDE SEQUENCE [LARGE SCALE GENOMIC DNA]</scope>
    <source>
        <strain evidence="3">CECT 4801</strain>
    </source>
</reference>
<accession>A0A0M6Y769</accession>
<evidence type="ECO:0000313" key="2">
    <source>
        <dbReference type="EMBL" id="CTQ45945.1"/>
    </source>
</evidence>
<proteinExistence type="predicted"/>
<dbReference type="RefSeq" id="WP_306355458.1">
    <property type="nucleotide sequence ID" value="NZ_CP045617.1"/>
</dbReference>
<dbReference type="AlphaFoldDB" id="A0A0M6Y769"/>
<dbReference type="STRING" id="187304.B0E33_14890"/>
<name>A0A0M6Y769_9HYPH</name>
<dbReference type="Proteomes" id="UP000048926">
    <property type="component" value="Unassembled WGS sequence"/>
</dbReference>
<evidence type="ECO:0000256" key="1">
    <source>
        <dbReference type="SAM" id="Phobius"/>
    </source>
</evidence>
<keyword evidence="1" id="KW-1133">Transmembrane helix</keyword>
<organism evidence="2 3">
    <name type="scientific">Roseibium aggregatum</name>
    <dbReference type="NCBI Taxonomy" id="187304"/>
    <lineage>
        <taxon>Bacteria</taxon>
        <taxon>Pseudomonadati</taxon>
        <taxon>Pseudomonadota</taxon>
        <taxon>Alphaproteobacteria</taxon>
        <taxon>Hyphomicrobiales</taxon>
        <taxon>Stappiaceae</taxon>
        <taxon>Roseibium</taxon>
    </lineage>
</organism>
<keyword evidence="3" id="KW-1185">Reference proteome</keyword>
<dbReference type="InterPro" id="IPR007047">
    <property type="entry name" value="Flp_Fap"/>
</dbReference>
<evidence type="ECO:0000313" key="3">
    <source>
        <dbReference type="Proteomes" id="UP000048926"/>
    </source>
</evidence>
<feature type="transmembrane region" description="Helical" evidence="1">
    <location>
        <begin position="34"/>
        <end position="55"/>
    </location>
</feature>
<dbReference type="EMBL" id="CXST01000003">
    <property type="protein sequence ID" value="CTQ45945.1"/>
    <property type="molecule type" value="Genomic_DNA"/>
</dbReference>
<keyword evidence="1" id="KW-0472">Membrane</keyword>